<evidence type="ECO:0000313" key="2">
    <source>
        <dbReference type="Proteomes" id="UP000790709"/>
    </source>
</evidence>
<sequence length="165" mass="19208">MWFLLDYSGNQHIFHLDSHVLQSLATRMKNGEMVQPTNDNERECFQLIKDLDHIGGHVQGSLTNKKYMRNEIWSLVSYKGACSWYITLSPADKQHPISLYYADEQRVFKPFINDDRIRHLLESKNPVAGARFFHLMVQSFIQHVLGVPEGTIDGSFRKSHKPRYS</sequence>
<dbReference type="EMBL" id="MU266639">
    <property type="protein sequence ID" value="KAH7919687.1"/>
    <property type="molecule type" value="Genomic_DNA"/>
</dbReference>
<reference evidence="1" key="1">
    <citation type="journal article" date="2021" name="New Phytol.">
        <title>Evolutionary innovations through gain and loss of genes in the ectomycorrhizal Boletales.</title>
        <authorList>
            <person name="Wu G."/>
            <person name="Miyauchi S."/>
            <person name="Morin E."/>
            <person name="Kuo A."/>
            <person name="Drula E."/>
            <person name="Varga T."/>
            <person name="Kohler A."/>
            <person name="Feng B."/>
            <person name="Cao Y."/>
            <person name="Lipzen A."/>
            <person name="Daum C."/>
            <person name="Hundley H."/>
            <person name="Pangilinan J."/>
            <person name="Johnson J."/>
            <person name="Barry K."/>
            <person name="LaButti K."/>
            <person name="Ng V."/>
            <person name="Ahrendt S."/>
            <person name="Min B."/>
            <person name="Choi I.G."/>
            <person name="Park H."/>
            <person name="Plett J.M."/>
            <person name="Magnuson J."/>
            <person name="Spatafora J.W."/>
            <person name="Nagy L.G."/>
            <person name="Henrissat B."/>
            <person name="Grigoriev I.V."/>
            <person name="Yang Z.L."/>
            <person name="Xu J."/>
            <person name="Martin F.M."/>
        </authorList>
    </citation>
    <scope>NUCLEOTIDE SEQUENCE</scope>
    <source>
        <strain evidence="1">KUC20120723A-06</strain>
    </source>
</reference>
<accession>A0ACB8B215</accession>
<keyword evidence="2" id="KW-1185">Reference proteome</keyword>
<proteinExistence type="predicted"/>
<name>A0ACB8B215_9AGAM</name>
<gene>
    <name evidence="1" type="ORF">BV22DRAFT_1022574</name>
</gene>
<dbReference type="Proteomes" id="UP000790709">
    <property type="component" value="Unassembled WGS sequence"/>
</dbReference>
<comment type="caution">
    <text evidence="1">The sequence shown here is derived from an EMBL/GenBank/DDBJ whole genome shotgun (WGS) entry which is preliminary data.</text>
</comment>
<protein>
    <submittedName>
        <fullName evidence="1">Uncharacterized protein</fullName>
    </submittedName>
</protein>
<organism evidence="1 2">
    <name type="scientific">Leucogyrophana mollusca</name>
    <dbReference type="NCBI Taxonomy" id="85980"/>
    <lineage>
        <taxon>Eukaryota</taxon>
        <taxon>Fungi</taxon>
        <taxon>Dikarya</taxon>
        <taxon>Basidiomycota</taxon>
        <taxon>Agaricomycotina</taxon>
        <taxon>Agaricomycetes</taxon>
        <taxon>Agaricomycetidae</taxon>
        <taxon>Boletales</taxon>
        <taxon>Boletales incertae sedis</taxon>
        <taxon>Leucogyrophana</taxon>
    </lineage>
</organism>
<evidence type="ECO:0000313" key="1">
    <source>
        <dbReference type="EMBL" id="KAH7919687.1"/>
    </source>
</evidence>